<keyword evidence="15" id="KW-1185">Reference proteome</keyword>
<evidence type="ECO:0000313" key="15">
    <source>
        <dbReference type="Proteomes" id="UP000054359"/>
    </source>
</evidence>
<evidence type="ECO:0000256" key="1">
    <source>
        <dbReference type="ARBA" id="ARBA00004167"/>
    </source>
</evidence>
<dbReference type="Pfam" id="PF00028">
    <property type="entry name" value="Cadherin"/>
    <property type="match status" value="1"/>
</dbReference>
<organism evidence="14 15">
    <name type="scientific">Stegodyphus mimosarum</name>
    <name type="common">African social velvet spider</name>
    <dbReference type="NCBI Taxonomy" id="407821"/>
    <lineage>
        <taxon>Eukaryota</taxon>
        <taxon>Metazoa</taxon>
        <taxon>Ecdysozoa</taxon>
        <taxon>Arthropoda</taxon>
        <taxon>Chelicerata</taxon>
        <taxon>Arachnida</taxon>
        <taxon>Araneae</taxon>
        <taxon>Araneomorphae</taxon>
        <taxon>Entelegynae</taxon>
        <taxon>Eresoidea</taxon>
        <taxon>Eresidae</taxon>
        <taxon>Stegodyphus</taxon>
    </lineage>
</organism>
<gene>
    <name evidence="14" type="ORF">X975_01966</name>
</gene>
<dbReference type="SMART" id="SM00112">
    <property type="entry name" value="CA"/>
    <property type="match status" value="1"/>
</dbReference>
<comment type="subcellular location">
    <subcellularLocation>
        <location evidence="1">Membrane</location>
        <topology evidence="1">Single-pass membrane protein</topology>
    </subcellularLocation>
</comment>
<feature type="domain" description="Cadherin" evidence="13">
    <location>
        <begin position="147"/>
        <end position="196"/>
    </location>
</feature>
<dbReference type="InterPro" id="IPR015919">
    <property type="entry name" value="Cadherin-like_sf"/>
</dbReference>
<keyword evidence="4" id="KW-0732">Signal</keyword>
<keyword evidence="8" id="KW-1133">Transmembrane helix</keyword>
<evidence type="ECO:0000256" key="2">
    <source>
        <dbReference type="ARBA" id="ARBA00022536"/>
    </source>
</evidence>
<feature type="domain" description="Cadherin" evidence="13">
    <location>
        <begin position="4"/>
        <end position="46"/>
    </location>
</feature>
<evidence type="ECO:0000256" key="9">
    <source>
        <dbReference type="ARBA" id="ARBA00023136"/>
    </source>
</evidence>
<dbReference type="EMBL" id="KK117929">
    <property type="protein sequence ID" value="KFM71779.1"/>
    <property type="molecule type" value="Genomic_DNA"/>
</dbReference>
<keyword evidence="3" id="KW-0812">Transmembrane</keyword>
<evidence type="ECO:0000256" key="6">
    <source>
        <dbReference type="ARBA" id="ARBA00022837"/>
    </source>
</evidence>
<evidence type="ECO:0000256" key="11">
    <source>
        <dbReference type="ARBA" id="ARBA00023180"/>
    </source>
</evidence>
<dbReference type="PANTHER" id="PTHR24026:SF126">
    <property type="entry name" value="PROTOCADHERIN FAT 4"/>
    <property type="match status" value="1"/>
</dbReference>
<dbReference type="SUPFAM" id="SSF49313">
    <property type="entry name" value="Cadherin-like"/>
    <property type="match status" value="3"/>
</dbReference>
<protein>
    <submittedName>
        <fullName evidence="14">Fat-like cadherin-related tumor suppressor-like protein</fullName>
    </submittedName>
</protein>
<evidence type="ECO:0000256" key="7">
    <source>
        <dbReference type="ARBA" id="ARBA00022889"/>
    </source>
</evidence>
<dbReference type="GO" id="GO:0005509">
    <property type="term" value="F:calcium ion binding"/>
    <property type="evidence" value="ECO:0007669"/>
    <property type="project" value="UniProtKB-UniRule"/>
</dbReference>
<keyword evidence="2" id="KW-0245">EGF-like domain</keyword>
<dbReference type="STRING" id="407821.A0A087U340"/>
<keyword evidence="7" id="KW-0130">Cell adhesion</keyword>
<proteinExistence type="predicted"/>
<feature type="non-terminal residue" evidence="14">
    <location>
        <position position="196"/>
    </location>
</feature>
<accession>A0A087U340</accession>
<dbReference type="OrthoDB" id="6252479at2759"/>
<dbReference type="OMA" id="HYNGETH"/>
<dbReference type="Gene3D" id="2.60.40.60">
    <property type="entry name" value="Cadherins"/>
    <property type="match status" value="3"/>
</dbReference>
<dbReference type="GO" id="GO:0007156">
    <property type="term" value="P:homophilic cell adhesion via plasma membrane adhesion molecules"/>
    <property type="evidence" value="ECO:0007669"/>
    <property type="project" value="InterPro"/>
</dbReference>
<evidence type="ECO:0000259" key="13">
    <source>
        <dbReference type="PROSITE" id="PS50268"/>
    </source>
</evidence>
<dbReference type="InterPro" id="IPR020894">
    <property type="entry name" value="Cadherin_CS"/>
</dbReference>
<dbReference type="PRINTS" id="PR00205">
    <property type="entry name" value="CADHERIN"/>
</dbReference>
<keyword evidence="5" id="KW-0677">Repeat</keyword>
<name>A0A087U340_STEMI</name>
<evidence type="ECO:0000256" key="5">
    <source>
        <dbReference type="ARBA" id="ARBA00022737"/>
    </source>
</evidence>
<dbReference type="InterPro" id="IPR002126">
    <property type="entry name" value="Cadherin-like_dom"/>
</dbReference>
<feature type="domain" description="Cadherin" evidence="13">
    <location>
        <begin position="47"/>
        <end position="146"/>
    </location>
</feature>
<dbReference type="FunFam" id="2.60.40.60:FF:000024">
    <property type="entry name" value="FAT atypical cadherin 3"/>
    <property type="match status" value="1"/>
</dbReference>
<evidence type="ECO:0000313" key="14">
    <source>
        <dbReference type="EMBL" id="KFM71779.1"/>
    </source>
</evidence>
<evidence type="ECO:0000256" key="10">
    <source>
        <dbReference type="ARBA" id="ARBA00023157"/>
    </source>
</evidence>
<dbReference type="PANTHER" id="PTHR24026">
    <property type="entry name" value="FAT ATYPICAL CADHERIN-RELATED"/>
    <property type="match status" value="1"/>
</dbReference>
<keyword evidence="10" id="KW-1015">Disulfide bond</keyword>
<dbReference type="AlphaFoldDB" id="A0A087U340"/>
<dbReference type="GO" id="GO:0005886">
    <property type="term" value="C:plasma membrane"/>
    <property type="evidence" value="ECO:0007669"/>
    <property type="project" value="UniProtKB-SubCell"/>
</dbReference>
<sequence>MITLDKEETPYYNFSIIAFDRGKPRRMAKAWVNIKLRDYNDNAPVFQSQHYNGETHENAAIGTVVVSLMIEDKDEEKNPVDFYIIDGDLQGQFEVAKNGKLLVNKPLDREATASYELTVLATDGKYVSKTWVTIIVSDVNDNPPICLKTKYTEMVSENIPPQTYILTVEATDADSYDNSRLYFYLTGEGHQDFSID</sequence>
<keyword evidence="6 12" id="KW-0106">Calcium</keyword>
<evidence type="ECO:0000256" key="3">
    <source>
        <dbReference type="ARBA" id="ARBA00022692"/>
    </source>
</evidence>
<evidence type="ECO:0000256" key="4">
    <source>
        <dbReference type="ARBA" id="ARBA00022729"/>
    </source>
</evidence>
<dbReference type="PROSITE" id="PS50268">
    <property type="entry name" value="CADHERIN_2"/>
    <property type="match status" value="3"/>
</dbReference>
<dbReference type="Proteomes" id="UP000054359">
    <property type="component" value="Unassembled WGS sequence"/>
</dbReference>
<dbReference type="PROSITE" id="PS00232">
    <property type="entry name" value="CADHERIN_1"/>
    <property type="match status" value="2"/>
</dbReference>
<evidence type="ECO:0000256" key="8">
    <source>
        <dbReference type="ARBA" id="ARBA00022989"/>
    </source>
</evidence>
<keyword evidence="11" id="KW-0325">Glycoprotein</keyword>
<reference evidence="14 15" key="1">
    <citation type="submission" date="2013-11" db="EMBL/GenBank/DDBJ databases">
        <title>Genome sequencing of Stegodyphus mimosarum.</title>
        <authorList>
            <person name="Bechsgaard J."/>
        </authorList>
    </citation>
    <scope>NUCLEOTIDE SEQUENCE [LARGE SCALE GENOMIC DNA]</scope>
</reference>
<evidence type="ECO:0000256" key="12">
    <source>
        <dbReference type="PROSITE-ProRule" id="PRU00043"/>
    </source>
</evidence>
<keyword evidence="9" id="KW-0472">Membrane</keyword>
<dbReference type="CDD" id="cd11304">
    <property type="entry name" value="Cadherin_repeat"/>
    <property type="match status" value="3"/>
</dbReference>